<dbReference type="InterPro" id="IPR010941">
    <property type="entry name" value="PhaC_N"/>
</dbReference>
<gene>
    <name evidence="8" type="ORF">GGR05_001410</name>
</gene>
<evidence type="ECO:0000259" key="6">
    <source>
        <dbReference type="Pfam" id="PF00561"/>
    </source>
</evidence>
<dbReference type="EMBL" id="JACIDO010000002">
    <property type="protein sequence ID" value="MBB3935282.1"/>
    <property type="molecule type" value="Genomic_DNA"/>
</dbReference>
<feature type="domain" description="Poly-beta-hydroxybutyrate polymerase N-terminal" evidence="7">
    <location>
        <begin position="120"/>
        <end position="291"/>
    </location>
</feature>
<dbReference type="GO" id="GO:0016746">
    <property type="term" value="F:acyltransferase activity"/>
    <property type="evidence" value="ECO:0007669"/>
    <property type="project" value="UniProtKB-KW"/>
</dbReference>
<sequence length="607" mass="68233">MAESTSTSGGPAGEMPSFSDYAVRDPEAFARNMARMLEQVGKAASAWVEPRERGEIKDGPLSYSDMVATLSRVGEYWLTDPARSLEAQSALMMRFMVLWADSIRKASGAPPAEALAGRPDKRFTHEDWSRNLFFGFLKEAYVITSDWANMLVERSDGLDPHTRQKAAFYVRQIANAISPSNFVLTNPELYRETVEQNGENLVRGMRMFAEDMMTGKGQLKLRQSDPTKFAVGENLAMTPGKVVAENEVCQILQYAPQTEAVFRRPILISPPWINRFYILDLNPEKSFIRWMVEQGHTVFVISWVNPTEAHADRSWKDYIDEGIAFGLDTVEQATGEREVNMVGYCVGGTLLAASLPYLKARGDDRIASVTFLTTQIDFKHSGDLKVFVDEGQLAEIERTMEKGYLDGSQMATAFNLLRSGDLIWPYFVNNYLKGKEPLPFDLLFWNADATRMAKANHLFYLRNCYLENRLSRGMMEIGGVRLDLSSITLPVYNLATKEDHIAPALSVYEGSQALGAPVTYVVSGSGHIAGVVNPPAKNKYQFWVGPSPSRDLSFDDWWRQARETKGSWWPHWQAWLEAQSNERVPAREPGANGLPVIEDAPGRYVRQ</sequence>
<dbReference type="PANTHER" id="PTHR36837">
    <property type="entry name" value="POLY(3-HYDROXYALKANOATE) POLYMERASE SUBUNIT PHAC"/>
    <property type="match status" value="1"/>
</dbReference>
<comment type="subcellular location">
    <subcellularLocation>
        <location evidence="1">Cytoplasm</location>
    </subcellularLocation>
</comment>
<dbReference type="NCBIfam" id="TIGR01838">
    <property type="entry name" value="PHA_synth_I"/>
    <property type="match status" value="1"/>
</dbReference>
<dbReference type="SUPFAM" id="SSF53474">
    <property type="entry name" value="alpha/beta-Hydrolases"/>
    <property type="match status" value="1"/>
</dbReference>
<comment type="caution">
    <text evidence="8">The sequence shown here is derived from an EMBL/GenBank/DDBJ whole genome shotgun (WGS) entry which is preliminary data.</text>
</comment>
<organism evidence="8 9">
    <name type="scientific">Aureimonas phyllosphaerae</name>
    <dbReference type="NCBI Taxonomy" id="1166078"/>
    <lineage>
        <taxon>Bacteria</taxon>
        <taxon>Pseudomonadati</taxon>
        <taxon>Pseudomonadota</taxon>
        <taxon>Alphaproteobacteria</taxon>
        <taxon>Hyphomicrobiales</taxon>
        <taxon>Aurantimonadaceae</taxon>
        <taxon>Aureimonas</taxon>
    </lineage>
</organism>
<dbReference type="InterPro" id="IPR029058">
    <property type="entry name" value="AB_hydrolase_fold"/>
</dbReference>
<dbReference type="AlphaFoldDB" id="A0A7W6FUR1"/>
<evidence type="ECO:0000259" key="7">
    <source>
        <dbReference type="Pfam" id="PF07167"/>
    </source>
</evidence>
<dbReference type="PANTHER" id="PTHR36837:SF5">
    <property type="entry name" value="POLY-3-HYDROXYBUTYRATE SYNTHASE"/>
    <property type="match status" value="1"/>
</dbReference>
<dbReference type="GO" id="GO:0005737">
    <property type="term" value="C:cytoplasm"/>
    <property type="evidence" value="ECO:0007669"/>
    <property type="project" value="UniProtKB-SubCell"/>
</dbReference>
<keyword evidence="9" id="KW-1185">Reference proteome</keyword>
<accession>A0A7W6FUR1</accession>
<proteinExistence type="predicted"/>
<keyword evidence="3 8" id="KW-0808">Transferase</keyword>
<dbReference type="Pfam" id="PF07167">
    <property type="entry name" value="PhaC_N"/>
    <property type="match status" value="1"/>
</dbReference>
<feature type="domain" description="AB hydrolase-1" evidence="6">
    <location>
        <begin position="293"/>
        <end position="533"/>
    </location>
</feature>
<evidence type="ECO:0000256" key="3">
    <source>
        <dbReference type="ARBA" id="ARBA00022679"/>
    </source>
</evidence>
<dbReference type="Proteomes" id="UP000531216">
    <property type="component" value="Unassembled WGS sequence"/>
</dbReference>
<dbReference type="EC" id="2.3.1.-" evidence="8"/>
<feature type="region of interest" description="Disordered" evidence="5">
    <location>
        <begin position="586"/>
        <end position="607"/>
    </location>
</feature>
<evidence type="ECO:0000256" key="4">
    <source>
        <dbReference type="ARBA" id="ARBA00023315"/>
    </source>
</evidence>
<reference evidence="8 9" key="1">
    <citation type="submission" date="2020-08" db="EMBL/GenBank/DDBJ databases">
        <title>Genomic Encyclopedia of Type Strains, Phase IV (KMG-IV): sequencing the most valuable type-strain genomes for metagenomic binning, comparative biology and taxonomic classification.</title>
        <authorList>
            <person name="Goeker M."/>
        </authorList>
    </citation>
    <scope>NUCLEOTIDE SEQUENCE [LARGE SCALE GENOMIC DNA]</scope>
    <source>
        <strain evidence="8 9">DSM 25024</strain>
    </source>
</reference>
<name>A0A7W6FUR1_9HYPH</name>
<dbReference type="InterPro" id="IPR010963">
    <property type="entry name" value="PHA_synth_I"/>
</dbReference>
<keyword evidence="2" id="KW-0963">Cytoplasm</keyword>
<dbReference type="InterPro" id="IPR000073">
    <property type="entry name" value="AB_hydrolase_1"/>
</dbReference>
<dbReference type="GO" id="GO:0042619">
    <property type="term" value="P:poly-hydroxybutyrate biosynthetic process"/>
    <property type="evidence" value="ECO:0007669"/>
    <property type="project" value="InterPro"/>
</dbReference>
<evidence type="ECO:0000256" key="5">
    <source>
        <dbReference type="SAM" id="MobiDB-lite"/>
    </source>
</evidence>
<keyword evidence="4 8" id="KW-0012">Acyltransferase</keyword>
<dbReference type="InterPro" id="IPR051321">
    <property type="entry name" value="PHA/PHB_synthase"/>
</dbReference>
<evidence type="ECO:0000313" key="8">
    <source>
        <dbReference type="EMBL" id="MBB3935282.1"/>
    </source>
</evidence>
<dbReference type="Gene3D" id="3.40.50.1820">
    <property type="entry name" value="alpha/beta hydrolase"/>
    <property type="match status" value="1"/>
</dbReference>
<protein>
    <submittedName>
        <fullName evidence="8">Polyhydroxyalkanoate synthase</fullName>
        <ecNumber evidence="8">2.3.1.-</ecNumber>
    </submittedName>
</protein>
<evidence type="ECO:0000256" key="1">
    <source>
        <dbReference type="ARBA" id="ARBA00004496"/>
    </source>
</evidence>
<evidence type="ECO:0000313" key="9">
    <source>
        <dbReference type="Proteomes" id="UP000531216"/>
    </source>
</evidence>
<dbReference type="Pfam" id="PF00561">
    <property type="entry name" value="Abhydrolase_1"/>
    <property type="match status" value="1"/>
</dbReference>
<dbReference type="RefSeq" id="WP_090959502.1">
    <property type="nucleotide sequence ID" value="NZ_FOOA01000002.1"/>
</dbReference>
<evidence type="ECO:0000256" key="2">
    <source>
        <dbReference type="ARBA" id="ARBA00022490"/>
    </source>
</evidence>
<dbReference type="OrthoDB" id="7208816at2"/>